<dbReference type="AlphaFoldDB" id="A0A816HZZ4"/>
<feature type="non-terminal residue" evidence="1">
    <location>
        <position position="1"/>
    </location>
</feature>
<comment type="caution">
    <text evidence="1">The sequence shown here is derived from an EMBL/GenBank/DDBJ whole genome shotgun (WGS) entry which is preliminary data.</text>
</comment>
<name>A0A816HZZ4_ADIRI</name>
<keyword evidence="2" id="KW-1185">Reference proteome</keyword>
<reference evidence="1" key="1">
    <citation type="submission" date="2021-02" db="EMBL/GenBank/DDBJ databases">
        <authorList>
            <person name="Nowell W R."/>
        </authorList>
    </citation>
    <scope>NUCLEOTIDE SEQUENCE</scope>
</reference>
<dbReference type="PANTHER" id="PTHR33504">
    <property type="entry name" value="NADH DEHYDROGENASE (UBIQUINONE) 1 BETA SUBCOMPLEX, 4"/>
    <property type="match status" value="1"/>
</dbReference>
<organism evidence="1 2">
    <name type="scientific">Adineta ricciae</name>
    <name type="common">Rotifer</name>
    <dbReference type="NCBI Taxonomy" id="249248"/>
    <lineage>
        <taxon>Eukaryota</taxon>
        <taxon>Metazoa</taxon>
        <taxon>Spiralia</taxon>
        <taxon>Gnathifera</taxon>
        <taxon>Rotifera</taxon>
        <taxon>Eurotatoria</taxon>
        <taxon>Bdelloidea</taxon>
        <taxon>Adinetida</taxon>
        <taxon>Adinetidae</taxon>
        <taxon>Adineta</taxon>
    </lineage>
</organism>
<accession>A0A816HZZ4</accession>
<dbReference type="EMBL" id="CAJNOR010021794">
    <property type="protein sequence ID" value="CAF1691571.1"/>
    <property type="molecule type" value="Genomic_DNA"/>
</dbReference>
<dbReference type="Proteomes" id="UP000663828">
    <property type="component" value="Unassembled WGS sequence"/>
</dbReference>
<sequence length="65" mass="7574">MSAKFRKRTRSALISTKEAVQIIENAWCRHRDKQMFRLLKHAVCAAEHGLSDDILRRIAPREAEL</sequence>
<proteinExistence type="predicted"/>
<evidence type="ECO:0000313" key="1">
    <source>
        <dbReference type="EMBL" id="CAF1691571.1"/>
    </source>
</evidence>
<dbReference type="PANTHER" id="PTHR33504:SF1">
    <property type="entry name" value="FAMILY WITH SEQUENCE SIMILARITY 90, MEMBER A1B"/>
    <property type="match status" value="1"/>
</dbReference>
<evidence type="ECO:0000313" key="2">
    <source>
        <dbReference type="Proteomes" id="UP000663828"/>
    </source>
</evidence>
<gene>
    <name evidence="1" type="ORF">XAT740_LOCUS64254</name>
</gene>
<protein>
    <submittedName>
        <fullName evidence="1">Uncharacterized protein</fullName>
    </submittedName>
</protein>